<dbReference type="Proteomes" id="UP000295252">
    <property type="component" value="Chromosome IV"/>
</dbReference>
<name>A0A068V051_COFCA</name>
<gene>
    <name evidence="1" type="ORF">GSCOC_T00039028001</name>
</gene>
<reference evidence="2" key="1">
    <citation type="journal article" date="2014" name="Science">
        <title>The coffee genome provides insight into the convergent evolution of caffeine biosynthesis.</title>
        <authorList>
            <person name="Denoeud F."/>
            <person name="Carretero-Paulet L."/>
            <person name="Dereeper A."/>
            <person name="Droc G."/>
            <person name="Guyot R."/>
            <person name="Pietrella M."/>
            <person name="Zheng C."/>
            <person name="Alberti A."/>
            <person name="Anthony F."/>
            <person name="Aprea G."/>
            <person name="Aury J.M."/>
            <person name="Bento P."/>
            <person name="Bernard M."/>
            <person name="Bocs S."/>
            <person name="Campa C."/>
            <person name="Cenci A."/>
            <person name="Combes M.C."/>
            <person name="Crouzillat D."/>
            <person name="Da Silva C."/>
            <person name="Daddiego L."/>
            <person name="De Bellis F."/>
            <person name="Dussert S."/>
            <person name="Garsmeur O."/>
            <person name="Gayraud T."/>
            <person name="Guignon V."/>
            <person name="Jahn K."/>
            <person name="Jamilloux V."/>
            <person name="Joet T."/>
            <person name="Labadie K."/>
            <person name="Lan T."/>
            <person name="Leclercq J."/>
            <person name="Lepelley M."/>
            <person name="Leroy T."/>
            <person name="Li L.T."/>
            <person name="Librado P."/>
            <person name="Lopez L."/>
            <person name="Munoz A."/>
            <person name="Noel B."/>
            <person name="Pallavicini A."/>
            <person name="Perrotta G."/>
            <person name="Poncet V."/>
            <person name="Pot D."/>
            <person name="Priyono X."/>
            <person name="Rigoreau M."/>
            <person name="Rouard M."/>
            <person name="Rozas J."/>
            <person name="Tranchant-Dubreuil C."/>
            <person name="VanBuren R."/>
            <person name="Zhang Q."/>
            <person name="Andrade A.C."/>
            <person name="Argout X."/>
            <person name="Bertrand B."/>
            <person name="de Kochko A."/>
            <person name="Graziosi G."/>
            <person name="Henry R.J."/>
            <person name="Jayarama X."/>
            <person name="Ming R."/>
            <person name="Nagai C."/>
            <person name="Rounsley S."/>
            <person name="Sankoff D."/>
            <person name="Giuliano G."/>
            <person name="Albert V.A."/>
            <person name="Wincker P."/>
            <person name="Lashermes P."/>
        </authorList>
    </citation>
    <scope>NUCLEOTIDE SEQUENCE [LARGE SCALE GENOMIC DNA]</scope>
    <source>
        <strain evidence="2">cv. DH200-94</strain>
    </source>
</reference>
<dbReference type="AlphaFoldDB" id="A0A068V051"/>
<proteinExistence type="predicted"/>
<dbReference type="OrthoDB" id="97at2759"/>
<evidence type="ECO:0008006" key="3">
    <source>
        <dbReference type="Google" id="ProtNLM"/>
    </source>
</evidence>
<dbReference type="InParanoid" id="A0A068V051"/>
<organism evidence="1 2">
    <name type="scientific">Coffea canephora</name>
    <name type="common">Robusta coffee</name>
    <dbReference type="NCBI Taxonomy" id="49390"/>
    <lineage>
        <taxon>Eukaryota</taxon>
        <taxon>Viridiplantae</taxon>
        <taxon>Streptophyta</taxon>
        <taxon>Embryophyta</taxon>
        <taxon>Tracheophyta</taxon>
        <taxon>Spermatophyta</taxon>
        <taxon>Magnoliopsida</taxon>
        <taxon>eudicotyledons</taxon>
        <taxon>Gunneridae</taxon>
        <taxon>Pentapetalae</taxon>
        <taxon>asterids</taxon>
        <taxon>lamiids</taxon>
        <taxon>Gentianales</taxon>
        <taxon>Rubiaceae</taxon>
        <taxon>Ixoroideae</taxon>
        <taxon>Gardenieae complex</taxon>
        <taxon>Bertiereae - Coffeeae clade</taxon>
        <taxon>Coffeeae</taxon>
        <taxon>Coffea</taxon>
    </lineage>
</organism>
<evidence type="ECO:0000313" key="2">
    <source>
        <dbReference type="Proteomes" id="UP000295252"/>
    </source>
</evidence>
<dbReference type="OMA" id="MAGEVGM"/>
<dbReference type="PhylomeDB" id="A0A068V051"/>
<protein>
    <recommendedName>
        <fullName evidence="3">Ubiquinol-cytochrome c reductase complex 6.7 kDa protein</fullName>
    </recommendedName>
</protein>
<evidence type="ECO:0000313" key="1">
    <source>
        <dbReference type="EMBL" id="CDP13894.1"/>
    </source>
</evidence>
<sequence length="63" mass="6788">MAIPATSGGLFKVLKPSFRVQSTDIQAAASWGIAAGVTAIWLVQPFDWLKKTLFEKPEPEGNA</sequence>
<dbReference type="FunCoup" id="A0A068V051">
    <property type="interactions" value="288"/>
</dbReference>
<dbReference type="Gramene" id="CDP13894">
    <property type="protein sequence ID" value="CDP13894"/>
    <property type="gene ID" value="GSCOC_T00039028001"/>
</dbReference>
<dbReference type="STRING" id="49390.A0A068V051"/>
<dbReference type="EMBL" id="HG739162">
    <property type="protein sequence ID" value="CDP13894.1"/>
    <property type="molecule type" value="Genomic_DNA"/>
</dbReference>
<accession>A0A068V051</accession>
<keyword evidence="2" id="KW-1185">Reference proteome</keyword>